<dbReference type="GO" id="GO:0019076">
    <property type="term" value="P:viral release from host cell"/>
    <property type="evidence" value="ECO:0007669"/>
    <property type="project" value="InterPro"/>
</dbReference>
<dbReference type="EMBL" id="JQ823122">
    <property type="protein sequence ID" value="AFM54707.1"/>
    <property type="molecule type" value="Genomic_DNA"/>
</dbReference>
<protein>
    <recommendedName>
        <fullName evidence="1">Baseplate structural protein Gp9/Gp10 N-terminal domain-containing protein</fullName>
    </recommendedName>
</protein>
<dbReference type="Pfam" id="PF07880">
    <property type="entry name" value="T4_gp9_10_N"/>
    <property type="match status" value="1"/>
</dbReference>
<dbReference type="Proteomes" id="UP000002820">
    <property type="component" value="Segment"/>
</dbReference>
<evidence type="ECO:0000259" key="1">
    <source>
        <dbReference type="Pfam" id="PF07880"/>
    </source>
</evidence>
<feature type="domain" description="Baseplate structural protein Gp9/Gp10 N-terminal" evidence="1">
    <location>
        <begin position="5"/>
        <end position="39"/>
    </location>
</feature>
<reference evidence="2 3" key="1">
    <citation type="journal article" date="2012" name="J. Virol.">
        <title>Complete Genome Sequences of Two Persicivirga Bacteriophages, P12024S and P12024L.</title>
        <authorList>
            <person name="Kang I."/>
            <person name="Jang H."/>
            <person name="Cho J.C."/>
        </authorList>
    </citation>
    <scope>NUCLEOTIDE SEQUENCE [LARGE SCALE GENOMIC DNA]</scope>
</reference>
<dbReference type="InterPro" id="IPR008987">
    <property type="entry name" value="Baseplate_struct_prot_Gp9/10_N"/>
</dbReference>
<dbReference type="KEGG" id="vg:13405325"/>
<gene>
    <name evidence="2" type="ORF">P12024S_46</name>
</gene>
<proteinExistence type="predicted"/>
<evidence type="ECO:0000313" key="3">
    <source>
        <dbReference type="Proteomes" id="UP000002820"/>
    </source>
</evidence>
<dbReference type="RefSeq" id="YP_006560386.1">
    <property type="nucleotide sequence ID" value="NC_018271.1"/>
</dbReference>
<dbReference type="Gene3D" id="1.20.5.960">
    <property type="entry name" value="Bacteriophage t4 gene product 9 (gp9)"/>
    <property type="match status" value="1"/>
</dbReference>
<dbReference type="OrthoDB" id="13504at10239"/>
<dbReference type="InterPro" id="IPR036240">
    <property type="entry name" value="Gp9-like_sf"/>
</dbReference>
<organism evidence="2 3">
    <name type="scientific">Nonlabens phage P12024S</name>
    <dbReference type="NCBI Taxonomy" id="1168478"/>
    <lineage>
        <taxon>Viruses</taxon>
        <taxon>Duplodnaviria</taxon>
        <taxon>Heunggongvirae</taxon>
        <taxon>Uroviricota</taxon>
        <taxon>Caudoviricetes</taxon>
        <taxon>Inhavirus</taxon>
        <taxon>Inhavirus P12024S</taxon>
    </lineage>
</organism>
<dbReference type="SUPFAM" id="SSF50017">
    <property type="entry name" value="gp9"/>
    <property type="match status" value="1"/>
</dbReference>
<evidence type="ECO:0000313" key="2">
    <source>
        <dbReference type="EMBL" id="AFM54707.1"/>
    </source>
</evidence>
<keyword evidence="3" id="KW-1185">Reference proteome</keyword>
<name>I6S2E7_9CAUD</name>
<accession>I6S2E7</accession>
<sequence length="192" mass="21160">MAILNINLGTAPNDGTGDDLRSGGNKINKNFEEVLTFTGGAQYIDDLYKESSPLIIQEGSRVKLTCDNDTVIDGNVPPEFSGTMWNPTTNKLVAVNDKDRFITEIRFKAKNSVLSGFFDIEIDIGGAQNVISKQSEVFTKSANNEQSFKTVFVYFTGATFIQNGGDIFITTLNGDMSIYDIEIVPTRIHRGR</sequence>
<dbReference type="GeneID" id="13405325"/>